<dbReference type="Proteomes" id="UP001190700">
    <property type="component" value="Unassembled WGS sequence"/>
</dbReference>
<feature type="region of interest" description="Disordered" evidence="1">
    <location>
        <begin position="82"/>
        <end position="141"/>
    </location>
</feature>
<gene>
    <name evidence="2" type="ORF">CYMTET_47972</name>
</gene>
<organism evidence="2 3">
    <name type="scientific">Cymbomonas tetramitiformis</name>
    <dbReference type="NCBI Taxonomy" id="36881"/>
    <lineage>
        <taxon>Eukaryota</taxon>
        <taxon>Viridiplantae</taxon>
        <taxon>Chlorophyta</taxon>
        <taxon>Pyramimonadophyceae</taxon>
        <taxon>Pyramimonadales</taxon>
        <taxon>Pyramimonadaceae</taxon>
        <taxon>Cymbomonas</taxon>
    </lineage>
</organism>
<evidence type="ECO:0000313" key="3">
    <source>
        <dbReference type="Proteomes" id="UP001190700"/>
    </source>
</evidence>
<accession>A0AAE0BT67</accession>
<reference evidence="2 3" key="1">
    <citation type="journal article" date="2015" name="Genome Biol. Evol.">
        <title>Comparative Genomics of a Bacterivorous Green Alga Reveals Evolutionary Causalities and Consequences of Phago-Mixotrophic Mode of Nutrition.</title>
        <authorList>
            <person name="Burns J.A."/>
            <person name="Paasch A."/>
            <person name="Narechania A."/>
            <person name="Kim E."/>
        </authorList>
    </citation>
    <scope>NUCLEOTIDE SEQUENCE [LARGE SCALE GENOMIC DNA]</scope>
    <source>
        <strain evidence="2 3">PLY_AMNH</strain>
    </source>
</reference>
<protein>
    <submittedName>
        <fullName evidence="2">Uncharacterized protein</fullName>
    </submittedName>
</protein>
<dbReference type="AlphaFoldDB" id="A0AAE0BT67"/>
<proteinExistence type="predicted"/>
<name>A0AAE0BT67_9CHLO</name>
<feature type="compositionally biased region" description="Basic and acidic residues" evidence="1">
    <location>
        <begin position="96"/>
        <end position="138"/>
    </location>
</feature>
<comment type="caution">
    <text evidence="2">The sequence shown here is derived from an EMBL/GenBank/DDBJ whole genome shotgun (WGS) entry which is preliminary data.</text>
</comment>
<sequence>MELEELVRVELNVSAVEVEVEGKYTMEVTDALPLAMVFTDTSVVETPAAAAIWAAKSARKVVLKVESSNAVMLRVEKVMAEDTPETTTVPGEEGMGVEKEVGEGAEAERGGVGEEGREAAGDLEGRGSGGGEKEEGRRRGGGISVAGWKYTVPIMV</sequence>
<dbReference type="EMBL" id="LGRX02033188">
    <property type="protein sequence ID" value="KAK3242353.1"/>
    <property type="molecule type" value="Genomic_DNA"/>
</dbReference>
<keyword evidence="3" id="KW-1185">Reference proteome</keyword>
<evidence type="ECO:0000256" key="1">
    <source>
        <dbReference type="SAM" id="MobiDB-lite"/>
    </source>
</evidence>
<evidence type="ECO:0000313" key="2">
    <source>
        <dbReference type="EMBL" id="KAK3242353.1"/>
    </source>
</evidence>